<dbReference type="InterPro" id="IPR004242">
    <property type="entry name" value="Transposase_21"/>
</dbReference>
<name>A0AAW2MC61_SESRA</name>
<sequence>MDWVQRMVFDAVRPSYFASSHEGVPDDGKRYCSVDAGPSSYCYGGGLYDYDESGLADHFSNVVHVADQPLWDGYTQSQLGVAEFVDIKADGHISERIYDRISQWANKILPSDHSLPADYYNTKKLVKDLGLPVEKIHACKNGCMLYWKDDVDLEYCKFCGDARYKPSRGRDPHRKKSPYAVLRYLLITSCLQRLYSSRTTAEHMTWHATHLTKEGSMFHPSDAKAWKHFDRMYPDFVEELHNIRLCLCTDGFAPHNQYGRIYSYWSVIITPYNLSPELLQLWHVGVRTYKHATDRAFIMREALMWTVNELPAYGMASGWGTARVMGYPICMDDTRAFHLQHVSPAHHLYRRNKKTFTKNRVKNKLARPRLIGDQILDRVANISPAVEIPLSLPDGYGSDHKWTKKIIFWDLPNWSTLLIRHNLDVMHIEKNVLDNIFNTIMDIKGKTKDNINARNDLKIICNRPKLELDERRPNVMPKTVYTLWKE</sequence>
<comment type="caution">
    <text evidence="1">The sequence shown here is derived from an EMBL/GenBank/DDBJ whole genome shotgun (WGS) entry which is preliminary data.</text>
</comment>
<dbReference type="Pfam" id="PF02992">
    <property type="entry name" value="Transposase_21"/>
    <property type="match status" value="2"/>
</dbReference>
<dbReference type="AlphaFoldDB" id="A0AAW2MC61"/>
<gene>
    <name evidence="1" type="ORF">Sradi_4895400</name>
</gene>
<organism evidence="1">
    <name type="scientific">Sesamum radiatum</name>
    <name type="common">Black benniseed</name>
    <dbReference type="NCBI Taxonomy" id="300843"/>
    <lineage>
        <taxon>Eukaryota</taxon>
        <taxon>Viridiplantae</taxon>
        <taxon>Streptophyta</taxon>
        <taxon>Embryophyta</taxon>
        <taxon>Tracheophyta</taxon>
        <taxon>Spermatophyta</taxon>
        <taxon>Magnoliopsida</taxon>
        <taxon>eudicotyledons</taxon>
        <taxon>Gunneridae</taxon>
        <taxon>Pentapetalae</taxon>
        <taxon>asterids</taxon>
        <taxon>lamiids</taxon>
        <taxon>Lamiales</taxon>
        <taxon>Pedaliaceae</taxon>
        <taxon>Sesamum</taxon>
    </lineage>
</organism>
<protein>
    <submittedName>
        <fullName evidence="1">Uncharacterized protein</fullName>
    </submittedName>
</protein>
<accession>A0AAW2MC61</accession>
<dbReference type="PANTHER" id="PTHR10775">
    <property type="entry name" value="OS08G0208400 PROTEIN"/>
    <property type="match status" value="1"/>
</dbReference>
<reference evidence="1" key="2">
    <citation type="journal article" date="2024" name="Plant">
        <title>Genomic evolution and insights into agronomic trait innovations of Sesamum species.</title>
        <authorList>
            <person name="Miao H."/>
            <person name="Wang L."/>
            <person name="Qu L."/>
            <person name="Liu H."/>
            <person name="Sun Y."/>
            <person name="Le M."/>
            <person name="Wang Q."/>
            <person name="Wei S."/>
            <person name="Zheng Y."/>
            <person name="Lin W."/>
            <person name="Duan Y."/>
            <person name="Cao H."/>
            <person name="Xiong S."/>
            <person name="Wang X."/>
            <person name="Wei L."/>
            <person name="Li C."/>
            <person name="Ma Q."/>
            <person name="Ju M."/>
            <person name="Zhao R."/>
            <person name="Li G."/>
            <person name="Mu C."/>
            <person name="Tian Q."/>
            <person name="Mei H."/>
            <person name="Zhang T."/>
            <person name="Gao T."/>
            <person name="Zhang H."/>
        </authorList>
    </citation>
    <scope>NUCLEOTIDE SEQUENCE</scope>
    <source>
        <strain evidence="1">G02</strain>
    </source>
</reference>
<dbReference type="EMBL" id="JACGWJ010000022">
    <property type="protein sequence ID" value="KAL0329087.1"/>
    <property type="molecule type" value="Genomic_DNA"/>
</dbReference>
<dbReference type="PANTHER" id="PTHR10775:SF182">
    <property type="entry name" value="TRANSPOSON, EN_SPM-LIKE, TRANSPOSASE-ASSOCIATED DOMAIN PROTEIN-RELATED"/>
    <property type="match status" value="1"/>
</dbReference>
<reference evidence="1" key="1">
    <citation type="submission" date="2020-06" db="EMBL/GenBank/DDBJ databases">
        <authorList>
            <person name="Li T."/>
            <person name="Hu X."/>
            <person name="Zhang T."/>
            <person name="Song X."/>
            <person name="Zhang H."/>
            <person name="Dai N."/>
            <person name="Sheng W."/>
            <person name="Hou X."/>
            <person name="Wei L."/>
        </authorList>
    </citation>
    <scope>NUCLEOTIDE SEQUENCE</scope>
    <source>
        <strain evidence="1">G02</strain>
        <tissue evidence="1">Leaf</tissue>
    </source>
</reference>
<proteinExistence type="predicted"/>
<evidence type="ECO:0000313" key="1">
    <source>
        <dbReference type="EMBL" id="KAL0329087.1"/>
    </source>
</evidence>